<dbReference type="AlphaFoldDB" id="A0A6A7G0E4"/>
<dbReference type="InterPro" id="IPR052414">
    <property type="entry name" value="U3_snoRNA-assoc_WDR"/>
</dbReference>
<dbReference type="InterPro" id="IPR015943">
    <property type="entry name" value="WD40/YVTN_repeat-like_dom_sf"/>
</dbReference>
<evidence type="ECO:0000256" key="2">
    <source>
        <dbReference type="ARBA" id="ARBA00023242"/>
    </source>
</evidence>
<dbReference type="SMART" id="SM00320">
    <property type="entry name" value="WD40"/>
    <property type="match status" value="3"/>
</dbReference>
<feature type="compositionally biased region" description="Acidic residues" evidence="5">
    <location>
        <begin position="689"/>
        <end position="703"/>
    </location>
</feature>
<dbReference type="EMBL" id="IACT01004481">
    <property type="protein sequence ID" value="LAC23673.1"/>
    <property type="molecule type" value="mRNA"/>
</dbReference>
<comment type="subcellular location">
    <subcellularLocation>
        <location evidence="1">Nucleus</location>
    </subcellularLocation>
</comment>
<feature type="compositionally biased region" description="Low complexity" evidence="5">
    <location>
        <begin position="620"/>
        <end position="629"/>
    </location>
</feature>
<keyword evidence="4" id="KW-0853">WD repeat</keyword>
<reference evidence="7" key="1">
    <citation type="submission" date="2017-11" db="EMBL/GenBank/DDBJ databases">
        <title>The sensing device of the deep-sea amphipod.</title>
        <authorList>
            <person name="Kobayashi H."/>
            <person name="Nagahama T."/>
            <person name="Arai W."/>
            <person name="Sasagawa Y."/>
            <person name="Umeda M."/>
            <person name="Hayashi T."/>
            <person name="Nikaido I."/>
            <person name="Watanabe H."/>
            <person name="Oguri K."/>
            <person name="Kitazato H."/>
            <person name="Fujioka K."/>
            <person name="Kido Y."/>
            <person name="Takami H."/>
        </authorList>
    </citation>
    <scope>NUCLEOTIDE SEQUENCE</scope>
    <source>
        <tissue evidence="7">Whole body</tissue>
    </source>
</reference>
<evidence type="ECO:0000256" key="4">
    <source>
        <dbReference type="PROSITE-ProRule" id="PRU00221"/>
    </source>
</evidence>
<feature type="compositionally biased region" description="Basic and acidic residues" evidence="5">
    <location>
        <begin position="398"/>
        <end position="410"/>
    </location>
</feature>
<dbReference type="PROSITE" id="PS50082">
    <property type="entry name" value="WD_REPEATS_2"/>
    <property type="match status" value="2"/>
</dbReference>
<evidence type="ECO:0000313" key="7">
    <source>
        <dbReference type="EMBL" id="LAC23673.1"/>
    </source>
</evidence>
<feature type="repeat" description="WD" evidence="4">
    <location>
        <begin position="105"/>
        <end position="146"/>
    </location>
</feature>
<evidence type="ECO:0000256" key="3">
    <source>
        <dbReference type="ARBA" id="ARBA00038335"/>
    </source>
</evidence>
<evidence type="ECO:0000256" key="5">
    <source>
        <dbReference type="SAM" id="MobiDB-lite"/>
    </source>
</evidence>
<dbReference type="GO" id="GO:0005730">
    <property type="term" value="C:nucleolus"/>
    <property type="evidence" value="ECO:0007669"/>
    <property type="project" value="TreeGrafter"/>
</dbReference>
<feature type="repeat" description="WD" evidence="4">
    <location>
        <begin position="186"/>
        <end position="209"/>
    </location>
</feature>
<dbReference type="Gene3D" id="2.130.10.10">
    <property type="entry name" value="YVTN repeat-like/Quinoprotein amine dehydrogenase"/>
    <property type="match status" value="2"/>
</dbReference>
<evidence type="ECO:0000256" key="1">
    <source>
        <dbReference type="ARBA" id="ARBA00004123"/>
    </source>
</evidence>
<keyword evidence="2" id="KW-0539">Nucleus</keyword>
<feature type="region of interest" description="Disordered" evidence="5">
    <location>
        <begin position="386"/>
        <end position="410"/>
    </location>
</feature>
<feature type="compositionally biased region" description="Basic and acidic residues" evidence="5">
    <location>
        <begin position="588"/>
        <end position="605"/>
    </location>
</feature>
<feature type="compositionally biased region" description="Acidic residues" evidence="5">
    <location>
        <begin position="630"/>
        <end position="646"/>
    </location>
</feature>
<dbReference type="InterPro" id="IPR007148">
    <property type="entry name" value="SSU_processome_Utp12"/>
</dbReference>
<proteinExistence type="evidence at transcript level"/>
<dbReference type="InterPro" id="IPR001680">
    <property type="entry name" value="WD40_rpt"/>
</dbReference>
<dbReference type="Pfam" id="PF00400">
    <property type="entry name" value="WD40"/>
    <property type="match status" value="3"/>
</dbReference>
<dbReference type="SUPFAM" id="SSF50978">
    <property type="entry name" value="WD40 repeat-like"/>
    <property type="match status" value="1"/>
</dbReference>
<dbReference type="GO" id="GO:0000462">
    <property type="term" value="P:maturation of SSU-rRNA from tricistronic rRNA transcript (SSU-rRNA, 5.8S rRNA, LSU-rRNA)"/>
    <property type="evidence" value="ECO:0007669"/>
    <property type="project" value="TreeGrafter"/>
</dbReference>
<dbReference type="PANTHER" id="PTHR44267">
    <property type="entry name" value="WD REPEAT-CONTAINING PROTEIN 43"/>
    <property type="match status" value="1"/>
</dbReference>
<organism evidence="7">
    <name type="scientific">Hirondellea gigas</name>
    <dbReference type="NCBI Taxonomy" id="1518452"/>
    <lineage>
        <taxon>Eukaryota</taxon>
        <taxon>Metazoa</taxon>
        <taxon>Ecdysozoa</taxon>
        <taxon>Arthropoda</taxon>
        <taxon>Crustacea</taxon>
        <taxon>Multicrustacea</taxon>
        <taxon>Malacostraca</taxon>
        <taxon>Eumalacostraca</taxon>
        <taxon>Peracarida</taxon>
        <taxon>Amphipoda</taxon>
        <taxon>Amphilochidea</taxon>
        <taxon>Lysianassida</taxon>
        <taxon>Lysianassidira</taxon>
        <taxon>Lysianassoidea</taxon>
        <taxon>Lysianassidae</taxon>
        <taxon>Hirondellea</taxon>
    </lineage>
</organism>
<name>A0A6A7G0E4_9CRUS</name>
<protein>
    <submittedName>
        <fullName evidence="7">WD repeat-containing protein 43</fullName>
    </submittedName>
</protein>
<comment type="similarity">
    <text evidence="3">Belongs to the UTP5 family.</text>
</comment>
<accession>A0A6A7G0E4</accession>
<feature type="region of interest" description="Disordered" evidence="5">
    <location>
        <begin position="560"/>
        <end position="703"/>
    </location>
</feature>
<dbReference type="PANTHER" id="PTHR44267:SF1">
    <property type="entry name" value="WD REPEAT-CONTAINING PROTEIN 43"/>
    <property type="match status" value="1"/>
</dbReference>
<feature type="domain" description="Small-subunit processome Utp12" evidence="6">
    <location>
        <begin position="447"/>
        <end position="552"/>
    </location>
</feature>
<sequence length="703" mass="76580">MISAWERSGKTFASVSQNNRVNLYNTVEINSGESGNLRQQLSGDSDLSNALSKYTSIAFGIDPSQKSKKKKQFGLIALGNSHGNIVLWTPRNGEILHTLKSGSSGHGVGQSITALAFNAQCSMLFSSSSDKHICQWNVRTGELLSKWSSTDVISSLAVSPDGSTLASASSTIQLWDLSSTQIRKKLSGHSSPIRCLAFSSDGNFLLSGSSGSSDRFAILWNVRHRKKSPLLHLILDSSPIHLEFNSHITSSSSSDSSSRKYILQCVTQNNKIHLFEQFLSADDKFKSKVVKSAAKIEIESKNDSSSAGNILSSHFLSVDQLIIARSMGVLPSFQTVKYLDGETLIGVTLKPLKSISLMKMLEAKRKKAAPVVSVVGPEENVLADPKPVGFSSKKRKRNEQEEKLAEISGAEDKDASWKKRRSMEEIKSSPKVESMVELLVQSLHTDDSEILSKVLEQSRGKNLVNTAKRLPTQFVLKFLRTVVARFSSSRTSSHSLRLLRWIHAIIQHHTALLMSTPNLTKELQFLYQLVDSRLVVFDRLLKLQGRLQLILSQADLRKELSKAKSEPKSRKPLSVYVAGESDDDIDDNLDKSDGSQSESESKNESTDGSGTDSGDEESGSESGNGSGNESESDGSDDSDSSSDDAEMSSSHSIDGYESAEKMEDDDNVSRAADDASDGSSDSDTSNEQSDPDDAESGTDVSED</sequence>
<dbReference type="Pfam" id="PF04003">
    <property type="entry name" value="Utp12"/>
    <property type="match status" value="1"/>
</dbReference>
<evidence type="ECO:0000259" key="6">
    <source>
        <dbReference type="Pfam" id="PF04003"/>
    </source>
</evidence>
<feature type="compositionally biased region" description="Basic and acidic residues" evidence="5">
    <location>
        <begin position="560"/>
        <end position="569"/>
    </location>
</feature>
<dbReference type="InterPro" id="IPR036322">
    <property type="entry name" value="WD40_repeat_dom_sf"/>
</dbReference>